<dbReference type="EMBL" id="CAMGYJ010000010">
    <property type="protein sequence ID" value="CAI0556564.1"/>
    <property type="molecule type" value="Genomic_DNA"/>
</dbReference>
<keyword evidence="4" id="KW-1185">Reference proteome</keyword>
<dbReference type="AlphaFoldDB" id="A0AAV0MMP2"/>
<accession>A0AAV0MMP2</accession>
<name>A0AAV0MMP2_9ROSI</name>
<evidence type="ECO:0000313" key="3">
    <source>
        <dbReference type="EMBL" id="CAI0556564.1"/>
    </source>
</evidence>
<dbReference type="EMBL" id="CAMGYJ010000007">
    <property type="protein sequence ID" value="CAI0447266.1"/>
    <property type="molecule type" value="Genomic_DNA"/>
</dbReference>
<protein>
    <submittedName>
        <fullName evidence="2">Uncharacterized protein</fullName>
    </submittedName>
</protein>
<feature type="compositionally biased region" description="Polar residues" evidence="1">
    <location>
        <begin position="14"/>
        <end position="26"/>
    </location>
</feature>
<evidence type="ECO:0000256" key="1">
    <source>
        <dbReference type="SAM" id="MobiDB-lite"/>
    </source>
</evidence>
<proteinExistence type="predicted"/>
<organism evidence="2 4">
    <name type="scientific">Linum tenue</name>
    <dbReference type="NCBI Taxonomy" id="586396"/>
    <lineage>
        <taxon>Eukaryota</taxon>
        <taxon>Viridiplantae</taxon>
        <taxon>Streptophyta</taxon>
        <taxon>Embryophyta</taxon>
        <taxon>Tracheophyta</taxon>
        <taxon>Spermatophyta</taxon>
        <taxon>Magnoliopsida</taxon>
        <taxon>eudicotyledons</taxon>
        <taxon>Gunneridae</taxon>
        <taxon>Pentapetalae</taxon>
        <taxon>rosids</taxon>
        <taxon>fabids</taxon>
        <taxon>Malpighiales</taxon>
        <taxon>Linaceae</taxon>
        <taxon>Linum</taxon>
    </lineage>
</organism>
<evidence type="ECO:0000313" key="4">
    <source>
        <dbReference type="Proteomes" id="UP001154282"/>
    </source>
</evidence>
<evidence type="ECO:0000313" key="2">
    <source>
        <dbReference type="EMBL" id="CAI0447266.1"/>
    </source>
</evidence>
<dbReference type="Proteomes" id="UP001154282">
    <property type="component" value="Unassembled WGS sequence"/>
</dbReference>
<feature type="region of interest" description="Disordered" evidence="1">
    <location>
        <begin position="1"/>
        <end position="26"/>
    </location>
</feature>
<comment type="caution">
    <text evidence="2">The sequence shown here is derived from an EMBL/GenBank/DDBJ whole genome shotgun (WGS) entry which is preliminary data.</text>
</comment>
<gene>
    <name evidence="2" type="ORF">LITE_LOCUS29346</name>
    <name evidence="3" type="ORF">LITE_LOCUS48019</name>
</gene>
<reference evidence="2" key="1">
    <citation type="submission" date="2022-08" db="EMBL/GenBank/DDBJ databases">
        <authorList>
            <person name="Gutierrez-Valencia J."/>
        </authorList>
    </citation>
    <scope>NUCLEOTIDE SEQUENCE</scope>
</reference>
<sequence>MSKVSNKKGISVDGVSSKSTALETSTIHPVLPQEADAFTYTGKEKEPELEDCELSLLLPDSAAAEVPNWFLSISPNGCRLKLQFSSPYKKRK</sequence>